<proteinExistence type="predicted"/>
<dbReference type="EMBL" id="PFBK01000008">
    <property type="protein sequence ID" value="PIR83720.1"/>
    <property type="molecule type" value="Genomic_DNA"/>
</dbReference>
<feature type="active site" description="Proton donor" evidence="6">
    <location>
        <position position="335"/>
    </location>
</feature>
<feature type="domain" description="Orn/DAP/Arg decarboxylase 2 N-terminal" evidence="8">
    <location>
        <begin position="33"/>
        <end position="273"/>
    </location>
</feature>
<reference evidence="10" key="1">
    <citation type="submission" date="2017-09" db="EMBL/GenBank/DDBJ databases">
        <title>Depth-based differentiation of microbial function through sediment-hosted aquifers and enrichment of novel symbionts in the deep terrestrial subsurface.</title>
        <authorList>
            <person name="Probst A.J."/>
            <person name="Ladd B."/>
            <person name="Jarett J.K."/>
            <person name="Geller-Mcgrath D.E."/>
            <person name="Sieber C.M.K."/>
            <person name="Emerson J.B."/>
            <person name="Anantharaman K."/>
            <person name="Thomas B.C."/>
            <person name="Malmstrom R."/>
            <person name="Stieglmeier M."/>
            <person name="Klingl A."/>
            <person name="Woyke T."/>
            <person name="Ryan C.M."/>
            <person name="Banfield J.F."/>
        </authorList>
    </citation>
    <scope>NUCLEOTIDE SEQUENCE [LARGE SCALE GENOMIC DNA]</scope>
</reference>
<protein>
    <recommendedName>
        <fullName evidence="5 7">Diaminopimelate decarboxylase</fullName>
        <ecNumber evidence="5 7">4.1.1.20</ecNumber>
    </recommendedName>
</protein>
<keyword evidence="4 7" id="KW-0456">Lyase</keyword>
<dbReference type="Gene3D" id="2.40.37.10">
    <property type="entry name" value="Lyase, Ornithine Decarboxylase, Chain A, domain 1"/>
    <property type="match status" value="1"/>
</dbReference>
<name>A0A2H0UBK5_9BACT</name>
<dbReference type="Pfam" id="PF02784">
    <property type="entry name" value="Orn_Arg_deC_N"/>
    <property type="match status" value="1"/>
</dbReference>
<dbReference type="SUPFAM" id="SSF50621">
    <property type="entry name" value="Alanine racemase C-terminal domain-like"/>
    <property type="match status" value="1"/>
</dbReference>
<dbReference type="Gene3D" id="3.20.20.10">
    <property type="entry name" value="Alanine racemase"/>
    <property type="match status" value="1"/>
</dbReference>
<dbReference type="GO" id="GO:0008836">
    <property type="term" value="F:diaminopimelate decarboxylase activity"/>
    <property type="evidence" value="ECO:0007669"/>
    <property type="project" value="UniProtKB-UniRule"/>
</dbReference>
<comment type="cofactor">
    <cofactor evidence="1 6 7">
        <name>pyridoxal 5'-phosphate</name>
        <dbReference type="ChEBI" id="CHEBI:597326"/>
    </cofactor>
</comment>
<comment type="catalytic activity">
    <reaction evidence="7">
        <text>meso-2,6-diaminopimelate + H(+) = L-lysine + CO2</text>
        <dbReference type="Rhea" id="RHEA:15101"/>
        <dbReference type="ChEBI" id="CHEBI:15378"/>
        <dbReference type="ChEBI" id="CHEBI:16526"/>
        <dbReference type="ChEBI" id="CHEBI:32551"/>
        <dbReference type="ChEBI" id="CHEBI:57791"/>
        <dbReference type="EC" id="4.1.1.20"/>
    </reaction>
</comment>
<gene>
    <name evidence="9" type="primary">lysA</name>
    <name evidence="9" type="ORF">COU18_03535</name>
</gene>
<evidence type="ECO:0000256" key="3">
    <source>
        <dbReference type="ARBA" id="ARBA00022898"/>
    </source>
</evidence>
<dbReference type="CDD" id="cd06828">
    <property type="entry name" value="PLPDE_III_DapDC"/>
    <property type="match status" value="1"/>
</dbReference>
<keyword evidence="2 7" id="KW-0210">Decarboxylase</keyword>
<evidence type="ECO:0000313" key="10">
    <source>
        <dbReference type="Proteomes" id="UP000231192"/>
    </source>
</evidence>
<keyword evidence="3 6" id="KW-0663">Pyridoxal phosphate</keyword>
<feature type="modified residue" description="N6-(pyridoxal phosphate)lysine" evidence="6">
    <location>
        <position position="56"/>
    </location>
</feature>
<keyword evidence="7" id="KW-0028">Amino-acid biosynthesis</keyword>
<evidence type="ECO:0000256" key="2">
    <source>
        <dbReference type="ARBA" id="ARBA00022793"/>
    </source>
</evidence>
<evidence type="ECO:0000256" key="6">
    <source>
        <dbReference type="PIRSR" id="PIRSR600183-50"/>
    </source>
</evidence>
<dbReference type="EC" id="4.1.1.20" evidence="5 7"/>
<dbReference type="PANTHER" id="PTHR43727:SF2">
    <property type="entry name" value="GROUP IV DECARBOXYLASE"/>
    <property type="match status" value="1"/>
</dbReference>
<dbReference type="InterPro" id="IPR002986">
    <property type="entry name" value="DAP_deCOOHase_LysA"/>
</dbReference>
<sequence length="384" mass="43466">MVRIKQSLINERTARVLIQKYGSPLYVYRRRIVEKRYRNLLKAIRYPRTKIYYACKANANKEILQLLKRLGASIECVSRGEVERAMSVGFPRNRISYTCSYIPREELAWVKKKVGSVHLDSLQQLQWWGEINPGSNVSLRVNRGFGAGATRHIITGGPESKFGIYYTDLRKAQQIAERFNLKIIGLEQHIGSSILEPQTFIRAMSLLLKSAEGFPDLQFMDFGGGFGIPYRPNAKPLDIQALGKKMGKVFRDFCKKYGRELELRIEPGRYIVAEAGTLLTTAVDRKQTPGHTFVGVDSGFSHLVRPAFYGSYHHIFNLSNPNGRKETVNVVGNLCESSDVFAKNRSIPKARFGDILLFADAGAYGYSMASDYNLRPKPKEIVLQ</sequence>
<accession>A0A2H0UBK5</accession>
<dbReference type="InterPro" id="IPR009006">
    <property type="entry name" value="Ala_racemase/Decarboxylase_C"/>
</dbReference>
<dbReference type="InterPro" id="IPR000183">
    <property type="entry name" value="Orn/DAP/Arg_de-COase"/>
</dbReference>
<keyword evidence="7" id="KW-0457">Lysine biosynthesis</keyword>
<dbReference type="InterPro" id="IPR022653">
    <property type="entry name" value="De-COase2_pyr-phos_BS"/>
</dbReference>
<evidence type="ECO:0000256" key="5">
    <source>
        <dbReference type="NCBIfam" id="TIGR01048"/>
    </source>
</evidence>
<evidence type="ECO:0000256" key="4">
    <source>
        <dbReference type="ARBA" id="ARBA00023239"/>
    </source>
</evidence>
<dbReference type="UniPathway" id="UPA00034">
    <property type="reaction ID" value="UER00027"/>
</dbReference>
<dbReference type="PANTHER" id="PTHR43727">
    <property type="entry name" value="DIAMINOPIMELATE DECARBOXYLASE"/>
    <property type="match status" value="1"/>
</dbReference>
<dbReference type="Proteomes" id="UP000231192">
    <property type="component" value="Unassembled WGS sequence"/>
</dbReference>
<comment type="caution">
    <text evidence="9">The sequence shown here is derived from an EMBL/GenBank/DDBJ whole genome shotgun (WGS) entry which is preliminary data.</text>
</comment>
<dbReference type="InterPro" id="IPR022644">
    <property type="entry name" value="De-COase2_N"/>
</dbReference>
<dbReference type="NCBIfam" id="TIGR01048">
    <property type="entry name" value="lysA"/>
    <property type="match status" value="1"/>
</dbReference>
<evidence type="ECO:0000259" key="8">
    <source>
        <dbReference type="Pfam" id="PF02784"/>
    </source>
</evidence>
<evidence type="ECO:0000313" key="9">
    <source>
        <dbReference type="EMBL" id="PIR83720.1"/>
    </source>
</evidence>
<organism evidence="9 10">
    <name type="scientific">Candidatus Kaiserbacteria bacterium CG10_big_fil_rev_8_21_14_0_10_51_14</name>
    <dbReference type="NCBI Taxonomy" id="1974610"/>
    <lineage>
        <taxon>Bacteria</taxon>
        <taxon>Candidatus Kaiseribacteriota</taxon>
    </lineage>
</organism>
<dbReference type="AlphaFoldDB" id="A0A2H0UBK5"/>
<dbReference type="PRINTS" id="PR01179">
    <property type="entry name" value="ODADCRBXLASE"/>
</dbReference>
<evidence type="ECO:0000256" key="1">
    <source>
        <dbReference type="ARBA" id="ARBA00001933"/>
    </source>
</evidence>
<dbReference type="SUPFAM" id="SSF51419">
    <property type="entry name" value="PLP-binding barrel"/>
    <property type="match status" value="1"/>
</dbReference>
<dbReference type="InterPro" id="IPR029066">
    <property type="entry name" value="PLP-binding_barrel"/>
</dbReference>
<dbReference type="PROSITE" id="PS00878">
    <property type="entry name" value="ODR_DC_2_1"/>
    <property type="match status" value="1"/>
</dbReference>
<comment type="pathway">
    <text evidence="7">Amino-acid biosynthesis; L-lysine biosynthesis via DAP pathway; L-lysine from DL-2,6-diaminopimelate: step 1/1.</text>
</comment>
<evidence type="ECO:0000256" key="7">
    <source>
        <dbReference type="RuleBase" id="RU003738"/>
    </source>
</evidence>
<dbReference type="PRINTS" id="PR01181">
    <property type="entry name" value="DAPDCRBXLASE"/>
</dbReference>
<dbReference type="GO" id="GO:0009089">
    <property type="term" value="P:lysine biosynthetic process via diaminopimelate"/>
    <property type="evidence" value="ECO:0007669"/>
    <property type="project" value="UniProtKB-UniRule"/>
</dbReference>